<feature type="region of interest" description="Disordered" evidence="5">
    <location>
        <begin position="1"/>
        <end position="35"/>
    </location>
</feature>
<dbReference type="Gene3D" id="6.10.140.2220">
    <property type="match status" value="1"/>
</dbReference>
<dbReference type="GO" id="GO:0008270">
    <property type="term" value="F:zinc ion binding"/>
    <property type="evidence" value="ECO:0007669"/>
    <property type="project" value="UniProtKB-KW"/>
</dbReference>
<dbReference type="STRING" id="97359.A0A550C0M2"/>
<sequence length="340" mass="37739">MALSASSSAGRHFTSSHSAPSGQSTRRRNPWDPNHNAAVNAMYAHASRFQVAALEEINARKARRKDRKNVCGRCNKRKLAGTRLQTCSRCKSINYCSENCQQEHWRAGHKRECATFMHPPLAKTFDPSDRLDVPWPAVDPIFAKTSQNGVGIWMITGGRVGSLLQRAFEPAKGVGPDCDLDGPPSYRSWAGLRDLQKHGEGVEFRKYVGFTLATLRIVVQNMRTDGRVVAVYGNDTVFGVFDHLKGCLLPDELARVTYQTLEEEKQIMINPPWIDYNGRLRVAIVEINGFVAPKGRFGRRVSACCTIDGNTLGSRCRLGAGASRSRPRSFCGLLHAVPPW</sequence>
<evidence type="ECO:0000256" key="4">
    <source>
        <dbReference type="PROSITE-ProRule" id="PRU00134"/>
    </source>
</evidence>
<dbReference type="GO" id="GO:0005634">
    <property type="term" value="C:nucleus"/>
    <property type="evidence" value="ECO:0007669"/>
    <property type="project" value="TreeGrafter"/>
</dbReference>
<gene>
    <name evidence="7" type="ORF">BD626DRAFT_611983</name>
</gene>
<reference evidence="7 8" key="1">
    <citation type="journal article" date="2019" name="New Phytol.">
        <title>Comparative genomics reveals unique wood-decay strategies and fruiting body development in the Schizophyllaceae.</title>
        <authorList>
            <person name="Almasi E."/>
            <person name="Sahu N."/>
            <person name="Krizsan K."/>
            <person name="Balint B."/>
            <person name="Kovacs G.M."/>
            <person name="Kiss B."/>
            <person name="Cseklye J."/>
            <person name="Drula E."/>
            <person name="Henrissat B."/>
            <person name="Nagy I."/>
            <person name="Chovatia M."/>
            <person name="Adam C."/>
            <person name="LaButti K."/>
            <person name="Lipzen A."/>
            <person name="Riley R."/>
            <person name="Grigoriev I.V."/>
            <person name="Nagy L.G."/>
        </authorList>
    </citation>
    <scope>NUCLEOTIDE SEQUENCE [LARGE SCALE GENOMIC DNA]</scope>
    <source>
        <strain evidence="7 8">NL-1724</strain>
    </source>
</reference>
<evidence type="ECO:0000259" key="6">
    <source>
        <dbReference type="PROSITE" id="PS50865"/>
    </source>
</evidence>
<accession>A0A550C0M2</accession>
<name>A0A550C0M2_9AGAR</name>
<dbReference type="InterPro" id="IPR024119">
    <property type="entry name" value="TF_DEAF-1"/>
</dbReference>
<dbReference type="EMBL" id="VDMD01000037">
    <property type="protein sequence ID" value="TRM58330.1"/>
    <property type="molecule type" value="Genomic_DNA"/>
</dbReference>
<feature type="domain" description="MYND-type" evidence="6">
    <location>
        <begin position="71"/>
        <end position="113"/>
    </location>
</feature>
<dbReference type="PANTHER" id="PTHR10237">
    <property type="entry name" value="DEFORMED EPIDERMAL AUTOREGULATORY FACTOR 1 HOMOLOG SUPPRESSIN"/>
    <property type="match status" value="1"/>
</dbReference>
<dbReference type="PROSITE" id="PS50865">
    <property type="entry name" value="ZF_MYND_2"/>
    <property type="match status" value="1"/>
</dbReference>
<keyword evidence="3" id="KW-0862">Zinc</keyword>
<protein>
    <recommendedName>
        <fullName evidence="6">MYND-type domain-containing protein</fullName>
    </recommendedName>
</protein>
<evidence type="ECO:0000256" key="2">
    <source>
        <dbReference type="ARBA" id="ARBA00022771"/>
    </source>
</evidence>
<organism evidence="7 8">
    <name type="scientific">Schizophyllum amplum</name>
    <dbReference type="NCBI Taxonomy" id="97359"/>
    <lineage>
        <taxon>Eukaryota</taxon>
        <taxon>Fungi</taxon>
        <taxon>Dikarya</taxon>
        <taxon>Basidiomycota</taxon>
        <taxon>Agaricomycotina</taxon>
        <taxon>Agaricomycetes</taxon>
        <taxon>Agaricomycetidae</taxon>
        <taxon>Agaricales</taxon>
        <taxon>Schizophyllaceae</taxon>
        <taxon>Schizophyllum</taxon>
    </lineage>
</organism>
<proteinExistence type="predicted"/>
<evidence type="ECO:0000256" key="3">
    <source>
        <dbReference type="ARBA" id="ARBA00022833"/>
    </source>
</evidence>
<dbReference type="AlphaFoldDB" id="A0A550C0M2"/>
<dbReference type="GO" id="GO:0000981">
    <property type="term" value="F:DNA-binding transcription factor activity, RNA polymerase II-specific"/>
    <property type="evidence" value="ECO:0007669"/>
    <property type="project" value="TreeGrafter"/>
</dbReference>
<evidence type="ECO:0000313" key="8">
    <source>
        <dbReference type="Proteomes" id="UP000320762"/>
    </source>
</evidence>
<keyword evidence="2 4" id="KW-0863">Zinc-finger</keyword>
<dbReference type="PROSITE" id="PS01360">
    <property type="entry name" value="ZF_MYND_1"/>
    <property type="match status" value="1"/>
</dbReference>
<evidence type="ECO:0000256" key="1">
    <source>
        <dbReference type="ARBA" id="ARBA00022723"/>
    </source>
</evidence>
<comment type="caution">
    <text evidence="7">The sequence shown here is derived from an EMBL/GenBank/DDBJ whole genome shotgun (WGS) entry which is preliminary data.</text>
</comment>
<keyword evidence="8" id="KW-1185">Reference proteome</keyword>
<dbReference type="PANTHER" id="PTHR10237:SF14">
    <property type="entry name" value="MYND-TYPE DOMAIN-CONTAINING PROTEIN"/>
    <property type="match status" value="1"/>
</dbReference>
<feature type="compositionally biased region" description="Polar residues" evidence="5">
    <location>
        <begin position="1"/>
        <end position="24"/>
    </location>
</feature>
<evidence type="ECO:0000313" key="7">
    <source>
        <dbReference type="EMBL" id="TRM58330.1"/>
    </source>
</evidence>
<dbReference type="Pfam" id="PF01753">
    <property type="entry name" value="zf-MYND"/>
    <property type="match status" value="1"/>
</dbReference>
<keyword evidence="1" id="KW-0479">Metal-binding</keyword>
<dbReference type="OrthoDB" id="194358at2759"/>
<dbReference type="Proteomes" id="UP000320762">
    <property type="component" value="Unassembled WGS sequence"/>
</dbReference>
<dbReference type="SUPFAM" id="SSF144232">
    <property type="entry name" value="HIT/MYND zinc finger-like"/>
    <property type="match status" value="1"/>
</dbReference>
<evidence type="ECO:0000256" key="5">
    <source>
        <dbReference type="SAM" id="MobiDB-lite"/>
    </source>
</evidence>
<dbReference type="InterPro" id="IPR002893">
    <property type="entry name" value="Znf_MYND"/>
</dbReference>